<dbReference type="Proteomes" id="UP001232992">
    <property type="component" value="Unassembled WGS sequence"/>
</dbReference>
<evidence type="ECO:0008006" key="3">
    <source>
        <dbReference type="Google" id="ProtNLM"/>
    </source>
</evidence>
<evidence type="ECO:0000313" key="2">
    <source>
        <dbReference type="Proteomes" id="UP001232992"/>
    </source>
</evidence>
<reference evidence="1 2" key="1">
    <citation type="submission" date="2023-01" db="EMBL/GenBank/DDBJ databases">
        <title>Novel diversity within Roseofilum (Cyanobacteria; Desertifilaceae) from marine benthic mats with descriptions of four novel species.</title>
        <authorList>
            <person name="Wang Y."/>
            <person name="Berthold D.E."/>
            <person name="Hu J."/>
            <person name="Lefler F.W."/>
            <person name="Laughinghouse H.D. IV."/>
        </authorList>
    </citation>
    <scope>NUCLEOTIDE SEQUENCE [LARGE SCALE GENOMIC DNA]</scope>
    <source>
        <strain evidence="1 2">BLCC-M143</strain>
    </source>
</reference>
<gene>
    <name evidence="1" type="ORF">PMH09_22390</name>
</gene>
<organism evidence="1 2">
    <name type="scientific">Roseofilum casamattae BLCC-M143</name>
    <dbReference type="NCBI Taxonomy" id="3022442"/>
    <lineage>
        <taxon>Bacteria</taxon>
        <taxon>Bacillati</taxon>
        <taxon>Cyanobacteriota</taxon>
        <taxon>Cyanophyceae</taxon>
        <taxon>Desertifilales</taxon>
        <taxon>Desertifilaceae</taxon>
        <taxon>Roseofilum</taxon>
        <taxon>Roseofilum casamattae</taxon>
    </lineage>
</organism>
<evidence type="ECO:0000313" key="1">
    <source>
        <dbReference type="EMBL" id="MDJ1185930.1"/>
    </source>
</evidence>
<dbReference type="EMBL" id="JAQOSQ010000072">
    <property type="protein sequence ID" value="MDJ1185930.1"/>
    <property type="molecule type" value="Genomic_DNA"/>
</dbReference>
<protein>
    <recommendedName>
        <fullName evidence="3">VWFA domain-containing protein</fullName>
    </recommendedName>
</protein>
<feature type="non-terminal residue" evidence="1">
    <location>
        <position position="1"/>
    </location>
</feature>
<dbReference type="RefSeq" id="WP_283760562.1">
    <property type="nucleotide sequence ID" value="NZ_JAQOSQ010000072.1"/>
</dbReference>
<accession>A0ABT7C3K9</accession>
<name>A0ABT7C3K9_9CYAN</name>
<sequence>LSPIQVINPANEGDTQRLKDMARDILENYQALPPTPFEEVILYNLTIDLKPNFMLNPIAAVSKKDVRMVVSATDYPGELFTLLRDHPRDENVQLYLDECQYATGLMIMIDATSRNDRFYSDALTALKNELTLRFQRNKIDSKKYRIALVFSKAEQPLVWNFYKQGKITNFTQQRYKLTRAALQQWKREWSCSVACFFSSGFGTIGNPEQANCQVINRGINGTFAVIDRPEFWEPFGLIAPLYWLYTGQGNIQLRNI</sequence>
<proteinExistence type="predicted"/>
<keyword evidence="2" id="KW-1185">Reference proteome</keyword>
<comment type="caution">
    <text evidence="1">The sequence shown here is derived from an EMBL/GenBank/DDBJ whole genome shotgun (WGS) entry which is preliminary data.</text>
</comment>